<keyword evidence="3" id="KW-0378">Hydrolase</keyword>
<dbReference type="Pfam" id="PF00293">
    <property type="entry name" value="NUDIX"/>
    <property type="match status" value="1"/>
</dbReference>
<keyword evidence="2" id="KW-0479">Metal-binding</keyword>
<dbReference type="EMBL" id="GILB01011095">
    <property type="protein sequence ID" value="NUU91428.1"/>
    <property type="molecule type" value="Transcribed_RNA"/>
</dbReference>
<organism evidence="5">
    <name type="scientific">Populus davidiana</name>
    <dbReference type="NCBI Taxonomy" id="266767"/>
    <lineage>
        <taxon>Eukaryota</taxon>
        <taxon>Viridiplantae</taxon>
        <taxon>Streptophyta</taxon>
        <taxon>Embryophyta</taxon>
        <taxon>Tracheophyta</taxon>
        <taxon>Spermatophyta</taxon>
        <taxon>Magnoliopsida</taxon>
        <taxon>eudicotyledons</taxon>
        <taxon>Gunneridae</taxon>
        <taxon>Pentapetalae</taxon>
        <taxon>rosids</taxon>
        <taxon>fabids</taxon>
        <taxon>Malpighiales</taxon>
        <taxon>Salicaceae</taxon>
        <taxon>Saliceae</taxon>
        <taxon>Populus</taxon>
    </lineage>
</organism>
<dbReference type="CDD" id="cd04670">
    <property type="entry name" value="NUDIX_ASFGF2_Nudt6"/>
    <property type="match status" value="1"/>
</dbReference>
<dbReference type="InterPro" id="IPR040618">
    <property type="entry name" value="Pre-Nudix"/>
</dbReference>
<dbReference type="Gene3D" id="3.90.79.10">
    <property type="entry name" value="Nucleoside Triphosphate Pyrophosphohydrolase"/>
    <property type="match status" value="1"/>
</dbReference>
<sequence length="319" mass="35869">MAGSMTVSVNSTPPVDLYANDTVHHAELLPASDDDHGGIIVDMKEPMDPDIFHAKLRASLSLWGQQGKKGIWIKLPIALVNLVETAVKKGFQYHHAEPNYLMLVYWIPDTPSTIPANASHRVCVGAIVLNDKREVLVVQEKSGIFQGKGVWKIPTGVVDEGEEIFMAAIREVKEETAIDTEFLEILAFRQWHKSFFEKSDLVFLCMLRPLSFDIQKQDLEIEAAQVIPGSVMWQHLIHDNVLTFDILFSSIIAFLKLVFKVKQGKLMQSICFALSLSQSVIFKTINLEERESSTSCAQYNQYIACFGVKICHLFLIFGV</sequence>
<feature type="domain" description="Nudix hydrolase" evidence="4">
    <location>
        <begin position="119"/>
        <end position="250"/>
    </location>
</feature>
<evidence type="ECO:0000313" key="5">
    <source>
        <dbReference type="EMBL" id="NUU91428.1"/>
    </source>
</evidence>
<protein>
    <recommendedName>
        <fullName evidence="4">Nudix hydrolase domain-containing protein</fullName>
    </recommendedName>
</protein>
<evidence type="ECO:0000256" key="2">
    <source>
        <dbReference type="ARBA" id="ARBA00022723"/>
    </source>
</evidence>
<dbReference type="GO" id="GO:0047631">
    <property type="term" value="F:ADP-ribose diphosphatase activity"/>
    <property type="evidence" value="ECO:0007669"/>
    <property type="project" value="TreeGrafter"/>
</dbReference>
<dbReference type="AlphaFoldDB" id="A0A6M2F4F6"/>
<evidence type="ECO:0000259" key="4">
    <source>
        <dbReference type="PROSITE" id="PS51462"/>
    </source>
</evidence>
<dbReference type="InterPro" id="IPR003293">
    <property type="entry name" value="Nudix_hydrolase6-like"/>
</dbReference>
<dbReference type="Gene3D" id="3.40.630.30">
    <property type="match status" value="1"/>
</dbReference>
<dbReference type="InterPro" id="IPR000086">
    <property type="entry name" value="NUDIX_hydrolase_dom"/>
</dbReference>
<reference evidence="5" key="1">
    <citation type="submission" date="2020-03" db="EMBL/GenBank/DDBJ databases">
        <authorList>
            <person name="Zhang R."/>
        </authorList>
    </citation>
    <scope>NUCLEOTIDE SEQUENCE</scope>
</reference>
<accession>A0A6M2F4F6</accession>
<dbReference type="PANTHER" id="PTHR13994">
    <property type="entry name" value="NUDIX HYDROLASE RELATED"/>
    <property type="match status" value="1"/>
</dbReference>
<comment type="similarity">
    <text evidence="1">Belongs to the Nudix hydrolase family.</text>
</comment>
<name>A0A6M2F4F6_9ROSI</name>
<dbReference type="PANTHER" id="PTHR13994:SF30">
    <property type="entry name" value="NUDIX HYDROLASE 10"/>
    <property type="match status" value="1"/>
</dbReference>
<proteinExistence type="inferred from homology"/>
<dbReference type="GO" id="GO:0035529">
    <property type="term" value="F:NADH pyrophosphatase activity"/>
    <property type="evidence" value="ECO:0007669"/>
    <property type="project" value="TreeGrafter"/>
</dbReference>
<dbReference type="GO" id="GO:0051287">
    <property type="term" value="F:NAD binding"/>
    <property type="evidence" value="ECO:0007669"/>
    <property type="project" value="TreeGrafter"/>
</dbReference>
<evidence type="ECO:0000256" key="3">
    <source>
        <dbReference type="ARBA" id="ARBA00022801"/>
    </source>
</evidence>
<dbReference type="FunFam" id="3.40.630.30:FF:000016">
    <property type="entry name" value="nudix hydrolase 2"/>
    <property type="match status" value="1"/>
</dbReference>
<dbReference type="PROSITE" id="PS51462">
    <property type="entry name" value="NUDIX"/>
    <property type="match status" value="1"/>
</dbReference>
<dbReference type="SUPFAM" id="SSF55811">
    <property type="entry name" value="Nudix"/>
    <property type="match status" value="1"/>
</dbReference>
<dbReference type="FunFam" id="3.90.79.10:FF:000015">
    <property type="entry name" value="Nudix hydrolase 8"/>
    <property type="match status" value="1"/>
</dbReference>
<dbReference type="GO" id="GO:0046872">
    <property type="term" value="F:metal ion binding"/>
    <property type="evidence" value="ECO:0007669"/>
    <property type="project" value="UniProtKB-KW"/>
</dbReference>
<dbReference type="Pfam" id="PF18290">
    <property type="entry name" value="Nudix_hydro"/>
    <property type="match status" value="1"/>
</dbReference>
<evidence type="ECO:0000256" key="1">
    <source>
        <dbReference type="ARBA" id="ARBA00005582"/>
    </source>
</evidence>
<dbReference type="InterPro" id="IPR015797">
    <property type="entry name" value="NUDIX_hydrolase-like_dom_sf"/>
</dbReference>